<dbReference type="InterPro" id="IPR050071">
    <property type="entry name" value="Dehydroquinate_synthase"/>
</dbReference>
<evidence type="ECO:0000256" key="5">
    <source>
        <dbReference type="ARBA" id="ARBA00023239"/>
    </source>
</evidence>
<proteinExistence type="predicted"/>
<dbReference type="Pfam" id="PF01761">
    <property type="entry name" value="DHQ_synthase"/>
    <property type="match status" value="1"/>
</dbReference>
<evidence type="ECO:0000259" key="8">
    <source>
        <dbReference type="Pfam" id="PF24621"/>
    </source>
</evidence>
<protein>
    <submittedName>
        <fullName evidence="9">3-dehydroquinate synthetase</fullName>
    </submittedName>
</protein>
<dbReference type="Gene3D" id="3.40.50.1970">
    <property type="match status" value="1"/>
</dbReference>
<organism evidence="9">
    <name type="scientific">uncultured Bacteroidota bacterium</name>
    <dbReference type="NCBI Taxonomy" id="152509"/>
    <lineage>
        <taxon>Bacteria</taxon>
        <taxon>Pseudomonadati</taxon>
        <taxon>Bacteroidota</taxon>
        <taxon>environmental samples</taxon>
    </lineage>
</organism>
<keyword evidence="3" id="KW-0479">Metal-binding</keyword>
<dbReference type="GO" id="GO:0003856">
    <property type="term" value="F:3-dehydroquinate synthase activity"/>
    <property type="evidence" value="ECO:0007669"/>
    <property type="project" value="TreeGrafter"/>
</dbReference>
<comment type="cofactor">
    <cofactor evidence="1">
        <name>NAD(+)</name>
        <dbReference type="ChEBI" id="CHEBI:57540"/>
    </cofactor>
</comment>
<name>H5SMR0_9BACT</name>
<keyword evidence="5" id="KW-0456">Lyase</keyword>
<dbReference type="InterPro" id="IPR030963">
    <property type="entry name" value="DHQ_synth_fam"/>
</dbReference>
<accession>H5SMR0</accession>
<dbReference type="Pfam" id="PF24621">
    <property type="entry name" value="DHQS_C"/>
    <property type="match status" value="1"/>
</dbReference>
<feature type="domain" description="3-dehydroquinate synthase N-terminal" evidence="7">
    <location>
        <begin position="20"/>
        <end position="132"/>
    </location>
</feature>
<dbReference type="Gene3D" id="1.20.1090.10">
    <property type="entry name" value="Dehydroquinate synthase-like - alpha domain"/>
    <property type="match status" value="1"/>
</dbReference>
<dbReference type="CDD" id="cd08195">
    <property type="entry name" value="DHQS"/>
    <property type="match status" value="1"/>
</dbReference>
<comment type="cofactor">
    <cofactor evidence="2">
        <name>Co(2+)</name>
        <dbReference type="ChEBI" id="CHEBI:48828"/>
    </cofactor>
</comment>
<evidence type="ECO:0000313" key="9">
    <source>
        <dbReference type="EMBL" id="BAL57446.1"/>
    </source>
</evidence>
<evidence type="ECO:0000256" key="2">
    <source>
        <dbReference type="ARBA" id="ARBA00001941"/>
    </source>
</evidence>
<sequence>MVYTQWKPLIDSLRREAPLLTLPGGEACKTLPYVRYLWKKYWQYRIDRGQVILLIGGGSLLDVGAFTASTWKRGVPFVSVPTTLIAQIDAAIGGKTGINFKQGKNLIGTYAEAQAIWIWEGFLRTLSPRELRAGWVEALKHALLQGPELWEEVKQNRLQGIPSSDLLARLAQVKLSLVAQDPYETKGVREYLNLGHTLGHVWESLSLRTASPLLHGEAVAIGLLQEAYLSAQLNLLPADIASQLEGVLKQAELLMPLPPFTWRQWEKVLLQDKKIRKGILRVPLLKQIGEVVLVEVSVEQLKKAVRVYKEAFGVCKP</sequence>
<dbReference type="PIRSF" id="PIRSF001455">
    <property type="entry name" value="DHQ_synth"/>
    <property type="match status" value="1"/>
</dbReference>
<gene>
    <name evidence="9" type="ORF">HGMM_F50F04C09</name>
</gene>
<dbReference type="GO" id="GO:0046872">
    <property type="term" value="F:metal ion binding"/>
    <property type="evidence" value="ECO:0007669"/>
    <property type="project" value="UniProtKB-KW"/>
</dbReference>
<keyword evidence="4" id="KW-0520">NAD</keyword>
<dbReference type="PANTHER" id="PTHR43622:SF1">
    <property type="entry name" value="3-DEHYDROQUINATE SYNTHASE"/>
    <property type="match status" value="1"/>
</dbReference>
<evidence type="ECO:0000256" key="6">
    <source>
        <dbReference type="ARBA" id="ARBA00023285"/>
    </source>
</evidence>
<dbReference type="SUPFAM" id="SSF56796">
    <property type="entry name" value="Dehydroquinate synthase-like"/>
    <property type="match status" value="1"/>
</dbReference>
<dbReference type="PANTHER" id="PTHR43622">
    <property type="entry name" value="3-DEHYDROQUINATE SYNTHASE"/>
    <property type="match status" value="1"/>
</dbReference>
<dbReference type="GO" id="GO:0009073">
    <property type="term" value="P:aromatic amino acid family biosynthetic process"/>
    <property type="evidence" value="ECO:0007669"/>
    <property type="project" value="InterPro"/>
</dbReference>
<reference evidence="9" key="1">
    <citation type="journal article" date="2005" name="Environ. Microbiol.">
        <title>Genetic and functional properties of uncultivated thermophilic crenarchaeotes from a subsurface gold mine as revealed by analysis of genome fragments.</title>
        <authorList>
            <person name="Nunoura T."/>
            <person name="Hirayama H."/>
            <person name="Takami H."/>
            <person name="Oida H."/>
            <person name="Nishi S."/>
            <person name="Shimamura S."/>
            <person name="Suzuki Y."/>
            <person name="Inagaki F."/>
            <person name="Takai K."/>
            <person name="Nealson K.H."/>
            <person name="Horikoshi K."/>
        </authorList>
    </citation>
    <scope>NUCLEOTIDE SEQUENCE</scope>
</reference>
<reference evidence="9" key="2">
    <citation type="journal article" date="2012" name="PLoS ONE">
        <title>A Deeply Branching Thermophilic Bacterium with an Ancient Acetyl-CoA Pathway Dominates a Subsurface Ecosystem.</title>
        <authorList>
            <person name="Takami H."/>
            <person name="Noguchi H."/>
            <person name="Takaki Y."/>
            <person name="Uchiyama I."/>
            <person name="Toyoda A."/>
            <person name="Nishi S."/>
            <person name="Chee G.-J."/>
            <person name="Arai W."/>
            <person name="Nunoura T."/>
            <person name="Itoh T."/>
            <person name="Hattori M."/>
            <person name="Takai K."/>
        </authorList>
    </citation>
    <scope>NUCLEOTIDE SEQUENCE</scope>
</reference>
<evidence type="ECO:0000259" key="7">
    <source>
        <dbReference type="Pfam" id="PF01761"/>
    </source>
</evidence>
<dbReference type="InterPro" id="IPR056179">
    <property type="entry name" value="DHQS_C"/>
</dbReference>
<evidence type="ECO:0000256" key="4">
    <source>
        <dbReference type="ARBA" id="ARBA00023027"/>
    </source>
</evidence>
<dbReference type="AlphaFoldDB" id="H5SMR0"/>
<keyword evidence="6" id="KW-0170">Cobalt</keyword>
<evidence type="ECO:0000256" key="1">
    <source>
        <dbReference type="ARBA" id="ARBA00001911"/>
    </source>
</evidence>
<evidence type="ECO:0000256" key="3">
    <source>
        <dbReference type="ARBA" id="ARBA00022723"/>
    </source>
</evidence>
<dbReference type="EMBL" id="AP011776">
    <property type="protein sequence ID" value="BAL57446.1"/>
    <property type="molecule type" value="Genomic_DNA"/>
</dbReference>
<feature type="domain" description="3-dehydroquinate synthase C-terminal" evidence="8">
    <location>
        <begin position="134"/>
        <end position="274"/>
    </location>
</feature>
<dbReference type="InterPro" id="IPR030960">
    <property type="entry name" value="DHQS/DOIS_N"/>
</dbReference>